<evidence type="ECO:0000313" key="3">
    <source>
        <dbReference type="Proteomes" id="UP001056708"/>
    </source>
</evidence>
<dbReference type="RefSeq" id="WP_252664440.1">
    <property type="nucleotide sequence ID" value="NZ_CP098611.1"/>
</dbReference>
<dbReference type="EMBL" id="CP098611">
    <property type="protein sequence ID" value="USR92319.1"/>
    <property type="molecule type" value="Genomic_DNA"/>
</dbReference>
<evidence type="ECO:0000313" key="2">
    <source>
        <dbReference type="EMBL" id="USR92319.1"/>
    </source>
</evidence>
<feature type="region of interest" description="Disordered" evidence="1">
    <location>
        <begin position="223"/>
        <end position="251"/>
    </location>
</feature>
<dbReference type="InterPro" id="IPR000212">
    <property type="entry name" value="DNA_helicase_UvrD/REP"/>
</dbReference>
<proteinExistence type="predicted"/>
<reference evidence="2" key="1">
    <citation type="submission" date="2022-06" db="EMBL/GenBank/DDBJ databases">
        <title>Genome sequence of Phormidium yuhuli AB48 isolated from an industrial photobioreactor environment.</title>
        <authorList>
            <person name="Qiu Y."/>
            <person name="Noonan A.J.C."/>
            <person name="Dofher K."/>
            <person name="Koch M."/>
            <person name="Kieft B."/>
            <person name="Lin X."/>
            <person name="Ziels R.M."/>
            <person name="Hallam S.J."/>
        </authorList>
    </citation>
    <scope>NUCLEOTIDE SEQUENCE</scope>
    <source>
        <strain evidence="2">AB48</strain>
    </source>
</reference>
<gene>
    <name evidence="2" type="ORF">NEA10_06240</name>
</gene>
<dbReference type="PANTHER" id="PTHR11070">
    <property type="entry name" value="UVRD / RECB / PCRA DNA HELICASE FAMILY MEMBER"/>
    <property type="match status" value="1"/>
</dbReference>
<protein>
    <submittedName>
        <fullName evidence="2">AAA family ATPase</fullName>
    </submittedName>
</protein>
<dbReference type="Gene3D" id="3.40.50.300">
    <property type="entry name" value="P-loop containing nucleotide triphosphate hydrolases"/>
    <property type="match status" value="2"/>
</dbReference>
<evidence type="ECO:0000256" key="1">
    <source>
        <dbReference type="SAM" id="MobiDB-lite"/>
    </source>
</evidence>
<dbReference type="Pfam" id="PF13245">
    <property type="entry name" value="AAA_19"/>
    <property type="match status" value="1"/>
</dbReference>
<dbReference type="SUPFAM" id="SSF52540">
    <property type="entry name" value="P-loop containing nucleoside triphosphate hydrolases"/>
    <property type="match status" value="1"/>
</dbReference>
<sequence length="405" mass="46561">MQWIDFQQTLNQRVQEEQLDEEQAKARNFSPKGHSLVRGAVGSGKSLVLRDRVSKILEDGLTSVLVLSYNRFMRFWLESSLQKQGCNVECGTFHQWSYRHFEYKYREDQEEESRKKLVKTAQESGLKYDAILVDEAQDFYDEWFQTILAVLKPETNSLFFVYDNTQSVYGQSHRRNSGWTWKQLGIDVVGRSQIFDVNYRNSPEILELSWHLIQPALENVGLRSDKRENSPPIDRVIEPKKKGDRSSGVSPSLIQMNFSEMPEEIAKQVKQALESCPDSSIGILTHRNSRELRVKISEELAKLEVNHHAPQSSKERSGNVVNRPYVIVDSWNALKGVEFDAVILAGVDLVLGQHKNPDRAFEEMAGLYTAITRSKDHLIMLYQDKKPVIEQLENALTAEDQLMVV</sequence>
<keyword evidence="3" id="KW-1185">Reference proteome</keyword>
<feature type="compositionally biased region" description="Basic and acidic residues" evidence="1">
    <location>
        <begin position="223"/>
        <end position="245"/>
    </location>
</feature>
<dbReference type="InterPro" id="IPR027417">
    <property type="entry name" value="P-loop_NTPase"/>
</dbReference>
<dbReference type="PANTHER" id="PTHR11070:SF2">
    <property type="entry name" value="ATP-DEPENDENT DNA HELICASE SRS2"/>
    <property type="match status" value="1"/>
</dbReference>
<name>A0ABY5AVR9_9CYAN</name>
<accession>A0ABY5AVR9</accession>
<organism evidence="2 3">
    <name type="scientific">Phormidium yuhuli AB48</name>
    <dbReference type="NCBI Taxonomy" id="2940671"/>
    <lineage>
        <taxon>Bacteria</taxon>
        <taxon>Bacillati</taxon>
        <taxon>Cyanobacteriota</taxon>
        <taxon>Cyanophyceae</taxon>
        <taxon>Oscillatoriophycideae</taxon>
        <taxon>Oscillatoriales</taxon>
        <taxon>Oscillatoriaceae</taxon>
        <taxon>Phormidium</taxon>
        <taxon>Phormidium yuhuli</taxon>
    </lineage>
</organism>
<dbReference type="Proteomes" id="UP001056708">
    <property type="component" value="Chromosome"/>
</dbReference>